<protein>
    <recommendedName>
        <fullName evidence="1">CHAT domain-containing protein</fullName>
    </recommendedName>
</protein>
<dbReference type="Proteomes" id="UP000271624">
    <property type="component" value="Unassembled WGS sequence"/>
</dbReference>
<dbReference type="OrthoDB" id="446990at2"/>
<name>A0A3S1AHD1_9CYAN</name>
<dbReference type="EMBL" id="RSCL01000022">
    <property type="protein sequence ID" value="RUT00802.1"/>
    <property type="molecule type" value="Genomic_DNA"/>
</dbReference>
<reference evidence="2" key="2">
    <citation type="journal article" date="2019" name="Genome Biol. Evol.">
        <title>Day and night: Metabolic profiles and evolutionary relationships of six axenic non-marine cyanobacteria.</title>
        <authorList>
            <person name="Will S.E."/>
            <person name="Henke P."/>
            <person name="Boedeker C."/>
            <person name="Huang S."/>
            <person name="Brinkmann H."/>
            <person name="Rohde M."/>
            <person name="Jarek M."/>
            <person name="Friedl T."/>
            <person name="Seufert S."/>
            <person name="Schumacher M."/>
            <person name="Overmann J."/>
            <person name="Neumann-Schaal M."/>
            <person name="Petersen J."/>
        </authorList>
    </citation>
    <scope>NUCLEOTIDE SEQUENCE [LARGE SCALE GENOMIC DNA]</scope>
    <source>
        <strain evidence="2">PCC 7102</strain>
    </source>
</reference>
<dbReference type="AlphaFoldDB" id="A0A3S1AHD1"/>
<dbReference type="InterPro" id="IPR024983">
    <property type="entry name" value="CHAT_dom"/>
</dbReference>
<keyword evidence="3" id="KW-1185">Reference proteome</keyword>
<proteinExistence type="predicted"/>
<feature type="domain" description="CHAT" evidence="1">
    <location>
        <begin position="132"/>
        <end position="392"/>
    </location>
</feature>
<evidence type="ECO:0000313" key="2">
    <source>
        <dbReference type="EMBL" id="RUT00802.1"/>
    </source>
</evidence>
<evidence type="ECO:0000259" key="1">
    <source>
        <dbReference type="Pfam" id="PF12770"/>
    </source>
</evidence>
<evidence type="ECO:0000313" key="3">
    <source>
        <dbReference type="Proteomes" id="UP000271624"/>
    </source>
</evidence>
<organism evidence="2 3">
    <name type="scientific">Dulcicalothrix desertica PCC 7102</name>
    <dbReference type="NCBI Taxonomy" id="232991"/>
    <lineage>
        <taxon>Bacteria</taxon>
        <taxon>Bacillati</taxon>
        <taxon>Cyanobacteriota</taxon>
        <taxon>Cyanophyceae</taxon>
        <taxon>Nostocales</taxon>
        <taxon>Calotrichaceae</taxon>
        <taxon>Dulcicalothrix</taxon>
    </lineage>
</organism>
<sequence>MELLKLSLSAIDELNFKISADSSAGEGEIKSNLPFFDNGISRLNTIIKTLDIVNFSVDKFHQEEINWMIINKLIKEEKNAFNPNLLVLIGNNLFQALFPPNSQIKSILNSVITLADNKHSKVHIQFTYRSENPSDLTYYPWELVHDGQQFLAQRNFTFSRYIAYDAVQPNLPPVEKLNILLVSSRAFDSNNDLKQFPSSEQEAIRKGIAKAQRQKFVSLSKRKINKFNEFRTYLTENKNKKIPHIIHFDGHGMYGRACTNQLCRKINSGVKVSKCKYCNSDLSSPQGYLLFESDEGTADYVSATKFGDLIQKHSFNYKSQQGILLLVLSACKSGMALAGDSNFNGIAQNLISRQIPAVVAMQYLIEVSVAEAFTEQFYRSLGQKNSLATAVSDGYEAIGFETNQWYRPVLYLRWRDNEGGQLFEKSSESEPDQIKKIVHKYLANQRDSATSEELSKEFSSAIDTVESFIQTTQFLKPAEKWLQDDNIRWELAETLVKKTLKAQHLKSYRTQEAKDEAKFQYHLNLYNCLYWLLEAFQTWRAKEIDYFYDDLSEFPNQLYIDALNKLRDIALKDFASNKNVFNVISYFIDMLIDNLNKYT</sequence>
<dbReference type="RefSeq" id="WP_127085329.1">
    <property type="nucleotide sequence ID" value="NZ_RSCL01000022.1"/>
</dbReference>
<comment type="caution">
    <text evidence="2">The sequence shown here is derived from an EMBL/GenBank/DDBJ whole genome shotgun (WGS) entry which is preliminary data.</text>
</comment>
<gene>
    <name evidence="2" type="ORF">DSM106972_072110</name>
</gene>
<accession>A0A3S1AHD1</accession>
<dbReference type="Pfam" id="PF12770">
    <property type="entry name" value="CHAT"/>
    <property type="match status" value="1"/>
</dbReference>
<reference evidence="2" key="1">
    <citation type="submission" date="2018-12" db="EMBL/GenBank/DDBJ databases">
        <authorList>
            <person name="Will S."/>
            <person name="Neumann-Schaal M."/>
            <person name="Henke P."/>
        </authorList>
    </citation>
    <scope>NUCLEOTIDE SEQUENCE</scope>
    <source>
        <strain evidence="2">PCC 7102</strain>
    </source>
</reference>